<comment type="caution">
    <text evidence="1">The sequence shown here is derived from an EMBL/GenBank/DDBJ whole genome shotgun (WGS) entry which is preliminary data.</text>
</comment>
<evidence type="ECO:0000313" key="2">
    <source>
        <dbReference type="Proteomes" id="UP000790377"/>
    </source>
</evidence>
<dbReference type="Proteomes" id="UP000790377">
    <property type="component" value="Unassembled WGS sequence"/>
</dbReference>
<evidence type="ECO:0000313" key="1">
    <source>
        <dbReference type="EMBL" id="KAH7913774.1"/>
    </source>
</evidence>
<reference evidence="1" key="1">
    <citation type="journal article" date="2021" name="New Phytol.">
        <title>Evolutionary innovations through gain and loss of genes in the ectomycorrhizal Boletales.</title>
        <authorList>
            <person name="Wu G."/>
            <person name="Miyauchi S."/>
            <person name="Morin E."/>
            <person name="Kuo A."/>
            <person name="Drula E."/>
            <person name="Varga T."/>
            <person name="Kohler A."/>
            <person name="Feng B."/>
            <person name="Cao Y."/>
            <person name="Lipzen A."/>
            <person name="Daum C."/>
            <person name="Hundley H."/>
            <person name="Pangilinan J."/>
            <person name="Johnson J."/>
            <person name="Barry K."/>
            <person name="LaButti K."/>
            <person name="Ng V."/>
            <person name="Ahrendt S."/>
            <person name="Min B."/>
            <person name="Choi I.G."/>
            <person name="Park H."/>
            <person name="Plett J.M."/>
            <person name="Magnuson J."/>
            <person name="Spatafora J.W."/>
            <person name="Nagy L.G."/>
            <person name="Henrissat B."/>
            <person name="Grigoriev I.V."/>
            <person name="Yang Z.L."/>
            <person name="Xu J."/>
            <person name="Martin F.M."/>
        </authorList>
    </citation>
    <scope>NUCLEOTIDE SEQUENCE</scope>
    <source>
        <strain evidence="1">ATCC 28755</strain>
    </source>
</reference>
<proteinExistence type="predicted"/>
<gene>
    <name evidence="1" type="ORF">BJ138DRAFT_1145234</name>
</gene>
<accession>A0ACB8ALI2</accession>
<keyword evidence="2" id="KW-1185">Reference proteome</keyword>
<organism evidence="1 2">
    <name type="scientific">Hygrophoropsis aurantiaca</name>
    <dbReference type="NCBI Taxonomy" id="72124"/>
    <lineage>
        <taxon>Eukaryota</taxon>
        <taxon>Fungi</taxon>
        <taxon>Dikarya</taxon>
        <taxon>Basidiomycota</taxon>
        <taxon>Agaricomycotina</taxon>
        <taxon>Agaricomycetes</taxon>
        <taxon>Agaricomycetidae</taxon>
        <taxon>Boletales</taxon>
        <taxon>Coniophorineae</taxon>
        <taxon>Hygrophoropsidaceae</taxon>
        <taxon>Hygrophoropsis</taxon>
    </lineage>
</organism>
<sequence length="1000" mass="107173">MLLGAYLVHFSIIVLANAQYVPLPRWGQTAALLENTLYVHGGLTDPFNTYSYSSAPPIAEVLSLDLSTSFDANSPPWQLLSNSTTSASSPAVAWHSLSAFNTTTLLLFGGQPGPNSQTVLTTLNNSAMLVSAFDRTEPVFLTEPQNWASQPMRRMRYSASSTDGKIWIIGGEEADGSGNAFSDHYVFDPFSLEFILLPSVNAPPGIFGHVSLILPDGKLVVFGGVCPSCGGDLVPLNTIWSLDTTQENLIWNPLSIDGNSLPSSRRDFAAVVLDNGNVLIQGGGDAQLENTFSDGWILNTNQNPMVWQPVAALEQIGARKDHFAVQIAGQVIFGFGYGTSSPFRSSSTNSAPLQVYNSTSSAIVPSYSAPPAGSTPAINSLPLPSQSGGASTGAGNGATQIPKVSPTSAASPSNTTKHTTAIALGAMFGLLGLVAGGVITVWCIRRHRRRYSQQDGRFFLLGGDLDEGGEHSGNHALDSRKEKRFGDSGTTWLRPGILAAIGLRRTRQSPAQPRERRDMLADEDTRQFEWGVRPSMMRREGSAGTGLSGWSFRSMSAMVRGVVSREPSGTGDEWDAWEKVDVVRESDRDGLLPVHKSGTHSIPETNLGRREGSSWSYVDPFDDPADDDYADFDIRPGEEDNEYDHYRLDEQNSDDDPPRIRPLKTLLPLSVPLRALSPLRETSRDTGTFDSDPSSSLVSGSRSSQGHSSQDHSTGIFSARPASFTQTSYCPTTSRVSYTPSSGLDPTQRRSSILDSPPSVSQPIRRSDSWWARFARSPLLERRTSGASERVLDFRDPNPAPKLVAIEEASKKSPESPESKSGLSGGHGHSLSASVHSGRTADTAVAERLGGKYDVVQRVASDGSGSRRTASFGSADTGVHGVLTVGSSISSAQSKSQIAGSPSTPPHQTGMSTPSATPPHPPTPPLNTRRHTSGGGVVSSRVQAYERRMSQDCKDGQTSPQPRNTRKFDEAPSRNRVSIKYGLAPRASLYVANPDDGGIS</sequence>
<name>A0ACB8ALI2_9AGAM</name>
<dbReference type="EMBL" id="MU267624">
    <property type="protein sequence ID" value="KAH7913774.1"/>
    <property type="molecule type" value="Genomic_DNA"/>
</dbReference>
<protein>
    <submittedName>
        <fullName evidence="1">Uncharacterized protein</fullName>
    </submittedName>
</protein>